<accession>A0AA35Z3W2</accession>
<evidence type="ECO:0000313" key="2">
    <source>
        <dbReference type="Proteomes" id="UP001177003"/>
    </source>
</evidence>
<dbReference type="Proteomes" id="UP001177003">
    <property type="component" value="Chromosome 5"/>
</dbReference>
<protein>
    <submittedName>
        <fullName evidence="1">Uncharacterized protein</fullName>
    </submittedName>
</protein>
<reference evidence="1" key="1">
    <citation type="submission" date="2023-04" db="EMBL/GenBank/DDBJ databases">
        <authorList>
            <person name="Vijverberg K."/>
            <person name="Xiong W."/>
            <person name="Schranz E."/>
        </authorList>
    </citation>
    <scope>NUCLEOTIDE SEQUENCE</scope>
</reference>
<keyword evidence="2" id="KW-1185">Reference proteome</keyword>
<dbReference type="AlphaFoldDB" id="A0AA35Z3W2"/>
<name>A0AA35Z3W2_LACSI</name>
<dbReference type="EMBL" id="OX465081">
    <property type="protein sequence ID" value="CAI9285428.1"/>
    <property type="molecule type" value="Genomic_DNA"/>
</dbReference>
<organism evidence="1 2">
    <name type="scientific">Lactuca saligna</name>
    <name type="common">Willowleaf lettuce</name>
    <dbReference type="NCBI Taxonomy" id="75948"/>
    <lineage>
        <taxon>Eukaryota</taxon>
        <taxon>Viridiplantae</taxon>
        <taxon>Streptophyta</taxon>
        <taxon>Embryophyta</taxon>
        <taxon>Tracheophyta</taxon>
        <taxon>Spermatophyta</taxon>
        <taxon>Magnoliopsida</taxon>
        <taxon>eudicotyledons</taxon>
        <taxon>Gunneridae</taxon>
        <taxon>Pentapetalae</taxon>
        <taxon>asterids</taxon>
        <taxon>campanulids</taxon>
        <taxon>Asterales</taxon>
        <taxon>Asteraceae</taxon>
        <taxon>Cichorioideae</taxon>
        <taxon>Cichorieae</taxon>
        <taxon>Lactucinae</taxon>
        <taxon>Lactuca</taxon>
    </lineage>
</organism>
<proteinExistence type="predicted"/>
<evidence type="ECO:0000313" key="1">
    <source>
        <dbReference type="EMBL" id="CAI9285428.1"/>
    </source>
</evidence>
<gene>
    <name evidence="1" type="ORF">LSALG_LOCUS24895</name>
</gene>
<sequence>MFFIFNSHNKISQLGFWTIGALIWNQEDCFIAFLDTNSVRVDFIWRDSGANKLFMILIDQNRKKLLAVVPQQMMRLIYGGNLLGGVFSLNHFQIEPTYGEYPRYQEYSLLRDDLMIKISNNAMFNRLADAIISWFPVFPLVPSIKSLVEDRTERKMMIDIVGKIIRGKRKYSRYFGLLTLTSFTLYLQDESGSIIKMKLHITDRTRHQIVRTVYAIKRKYIIFVSRVKLVHLDSMNILISTKLSNVEFQPRMPEAFNIINMPRRIFNSV</sequence>